<protein>
    <submittedName>
        <fullName evidence="1">Uncharacterized protein</fullName>
    </submittedName>
</protein>
<reference evidence="1" key="1">
    <citation type="journal article" date="2015" name="Nature">
        <title>Complex archaea that bridge the gap between prokaryotes and eukaryotes.</title>
        <authorList>
            <person name="Spang A."/>
            <person name="Saw J.H."/>
            <person name="Jorgensen S.L."/>
            <person name="Zaremba-Niedzwiedzka K."/>
            <person name="Martijn J."/>
            <person name="Lind A.E."/>
            <person name="van Eijk R."/>
            <person name="Schleper C."/>
            <person name="Guy L."/>
            <person name="Ettema T.J."/>
        </authorList>
    </citation>
    <scope>NUCLEOTIDE SEQUENCE</scope>
</reference>
<comment type="caution">
    <text evidence="1">The sequence shown here is derived from an EMBL/GenBank/DDBJ whole genome shotgun (WGS) entry which is preliminary data.</text>
</comment>
<proteinExistence type="predicted"/>
<dbReference type="EMBL" id="LAZR01053330">
    <property type="protein sequence ID" value="KKK80983.1"/>
    <property type="molecule type" value="Genomic_DNA"/>
</dbReference>
<accession>A0A0F8YHX5</accession>
<evidence type="ECO:0000313" key="1">
    <source>
        <dbReference type="EMBL" id="KKK80983.1"/>
    </source>
</evidence>
<name>A0A0F8YHX5_9ZZZZ</name>
<organism evidence="1">
    <name type="scientific">marine sediment metagenome</name>
    <dbReference type="NCBI Taxonomy" id="412755"/>
    <lineage>
        <taxon>unclassified sequences</taxon>
        <taxon>metagenomes</taxon>
        <taxon>ecological metagenomes</taxon>
    </lineage>
</organism>
<dbReference type="AlphaFoldDB" id="A0A0F8YHX5"/>
<sequence>MGANISTSKRINQALNALEALEKSYEYLWQDTDDEKREQIYSRALLHFREITSILKGNPKRTPPKE</sequence>
<gene>
    <name evidence="1" type="ORF">LCGC14_2818050</name>
</gene>